<dbReference type="AlphaFoldDB" id="A0A075A1A0"/>
<dbReference type="CTD" id="20314811"/>
<evidence type="ECO:0000313" key="2">
    <source>
        <dbReference type="Proteomes" id="UP000054324"/>
    </source>
</evidence>
<dbReference type="GeneID" id="20314811"/>
<dbReference type="RefSeq" id="XP_009162715.1">
    <property type="nucleotide sequence ID" value="XM_009164451.1"/>
</dbReference>
<dbReference type="KEGG" id="ovi:T265_00623"/>
<protein>
    <submittedName>
        <fullName evidence="1">Uncharacterized protein</fullName>
    </submittedName>
</protein>
<accession>A0A075A1A0</accession>
<evidence type="ECO:0000313" key="1">
    <source>
        <dbReference type="EMBL" id="KER33508.1"/>
    </source>
</evidence>
<sequence>MSKSHANRDRADGIGWSATTRKGVSSALRTGIESSCSRAVTHNTRYYNGAELVHYSSIDLIHQWIPCGAPATADQPGSLKHRKRLGHIKALFACWTCHGLAILHRPHDNSTVRTAKLKSSYS</sequence>
<name>A0A075A1A0_OPIVI</name>
<organism evidence="1 2">
    <name type="scientific">Opisthorchis viverrini</name>
    <name type="common">Southeast Asian liver fluke</name>
    <dbReference type="NCBI Taxonomy" id="6198"/>
    <lineage>
        <taxon>Eukaryota</taxon>
        <taxon>Metazoa</taxon>
        <taxon>Spiralia</taxon>
        <taxon>Lophotrochozoa</taxon>
        <taxon>Platyhelminthes</taxon>
        <taxon>Trematoda</taxon>
        <taxon>Digenea</taxon>
        <taxon>Opisthorchiida</taxon>
        <taxon>Opisthorchiata</taxon>
        <taxon>Opisthorchiidae</taxon>
        <taxon>Opisthorchis</taxon>
    </lineage>
</organism>
<dbReference type="Proteomes" id="UP000054324">
    <property type="component" value="Unassembled WGS sequence"/>
</dbReference>
<gene>
    <name evidence="1" type="ORF">T265_00623</name>
</gene>
<keyword evidence="2" id="KW-1185">Reference proteome</keyword>
<proteinExistence type="predicted"/>
<dbReference type="EMBL" id="KL596624">
    <property type="protein sequence ID" value="KER33508.1"/>
    <property type="molecule type" value="Genomic_DNA"/>
</dbReference>
<reference evidence="1 2" key="1">
    <citation type="submission" date="2013-11" db="EMBL/GenBank/DDBJ databases">
        <title>Opisthorchis viverrini - life in the bile duct.</title>
        <authorList>
            <person name="Young N.D."/>
            <person name="Nagarajan N."/>
            <person name="Lin S.J."/>
            <person name="Korhonen P.K."/>
            <person name="Jex A.R."/>
            <person name="Hall R.S."/>
            <person name="Safavi-Hemami H."/>
            <person name="Kaewkong W."/>
            <person name="Bertrand D."/>
            <person name="Gao S."/>
            <person name="Seet Q."/>
            <person name="Wongkham S."/>
            <person name="Teh B.T."/>
            <person name="Wongkham C."/>
            <person name="Intapan P.M."/>
            <person name="Maleewong W."/>
            <person name="Yang X."/>
            <person name="Hu M."/>
            <person name="Wang Z."/>
            <person name="Hofmann A."/>
            <person name="Sternberg P.W."/>
            <person name="Tan P."/>
            <person name="Wang J."/>
            <person name="Gasser R.B."/>
        </authorList>
    </citation>
    <scope>NUCLEOTIDE SEQUENCE [LARGE SCALE GENOMIC DNA]</scope>
</reference>